<dbReference type="InterPro" id="IPR000048">
    <property type="entry name" value="IQ_motif_EF-hand-BS"/>
</dbReference>
<organism evidence="1 2">
    <name type="scientific">Symbiodinium natans</name>
    <dbReference type="NCBI Taxonomy" id="878477"/>
    <lineage>
        <taxon>Eukaryota</taxon>
        <taxon>Sar</taxon>
        <taxon>Alveolata</taxon>
        <taxon>Dinophyceae</taxon>
        <taxon>Suessiales</taxon>
        <taxon>Symbiodiniaceae</taxon>
        <taxon>Symbiodinium</taxon>
    </lineage>
</organism>
<proteinExistence type="predicted"/>
<evidence type="ECO:0000313" key="2">
    <source>
        <dbReference type="Proteomes" id="UP000604046"/>
    </source>
</evidence>
<sequence length="99" mass="11691">MTTWIAATMIQARWRCYHVKRKKLDKATTTIQRIIRAFLVRRMLLKRRKAIVIQRHARGVVTRNRLRAKHRAAARSSEPICAATRAQQKHARIWPRLLG</sequence>
<dbReference type="AlphaFoldDB" id="A0A812KZH8"/>
<name>A0A812KZH8_9DINO</name>
<evidence type="ECO:0000313" key="1">
    <source>
        <dbReference type="EMBL" id="CAE7233054.1"/>
    </source>
</evidence>
<dbReference type="Gene3D" id="1.20.5.190">
    <property type="match status" value="1"/>
</dbReference>
<gene>
    <name evidence="1" type="primary">MYO5A</name>
    <name evidence="1" type="ORF">SNAT2548_LOCUS9697</name>
</gene>
<dbReference type="Proteomes" id="UP000604046">
    <property type="component" value="Unassembled WGS sequence"/>
</dbReference>
<protein>
    <submittedName>
        <fullName evidence="1">MYO5A protein</fullName>
    </submittedName>
</protein>
<dbReference type="PROSITE" id="PS50096">
    <property type="entry name" value="IQ"/>
    <property type="match status" value="2"/>
</dbReference>
<accession>A0A812KZH8</accession>
<dbReference type="EMBL" id="CAJNDS010000777">
    <property type="protein sequence ID" value="CAE7233054.1"/>
    <property type="molecule type" value="Genomic_DNA"/>
</dbReference>
<comment type="caution">
    <text evidence="1">The sequence shown here is derived from an EMBL/GenBank/DDBJ whole genome shotgun (WGS) entry which is preliminary data.</text>
</comment>
<dbReference type="Pfam" id="PF00612">
    <property type="entry name" value="IQ"/>
    <property type="match status" value="3"/>
</dbReference>
<dbReference type="SMART" id="SM00015">
    <property type="entry name" value="IQ"/>
    <property type="match status" value="3"/>
</dbReference>
<reference evidence="1" key="1">
    <citation type="submission" date="2021-02" db="EMBL/GenBank/DDBJ databases">
        <authorList>
            <person name="Dougan E. K."/>
            <person name="Rhodes N."/>
            <person name="Thang M."/>
            <person name="Chan C."/>
        </authorList>
    </citation>
    <scope>NUCLEOTIDE SEQUENCE</scope>
</reference>
<keyword evidence="2" id="KW-1185">Reference proteome</keyword>